<keyword evidence="3" id="KW-1185">Reference proteome</keyword>
<gene>
    <name evidence="2" type="ORF">ACFQAV_11295</name>
</gene>
<evidence type="ECO:0000313" key="2">
    <source>
        <dbReference type="EMBL" id="MFC6177430.1"/>
    </source>
</evidence>
<feature type="region of interest" description="Disordered" evidence="1">
    <location>
        <begin position="57"/>
        <end position="101"/>
    </location>
</feature>
<feature type="compositionally biased region" description="Polar residues" evidence="1">
    <location>
        <begin position="152"/>
        <end position="163"/>
    </location>
</feature>
<dbReference type="RefSeq" id="WP_171000518.1">
    <property type="nucleotide sequence ID" value="NZ_BJDF01000013.1"/>
</dbReference>
<sequence>MRFQQLNKEPNTILRKHLYKSGKGWAVKSTLGLMGGLVLFGASQLTVVKADTNPVVSQSTAESDTTEPATTEPIVQQPAESVETKKAVEPAVEPVSKPQPKNELNYAAQVNSAQLNQPVVTPEGPTGQTAATPSNNQNDTATTATPEKETVLPQSGTFGTSKWNIDEDGMLDIGPGTFDSINADGSNNPWKDVKDSVKTINVEDGVVSGKSMAGLFQNFTNLTSFTNLEAMDTQNTTDMSNLFSGCTNLEGINIPVWNFQNVVSYRKMFSGDTVIKYIYLPVPYLPSFSTKVTDKGSVDFTEMYSQDPALPLLDISQIDMSSTNNVKNILLGDSGLQVLELSSKNNLTESGLDVGIRNKPDTIAGRTGWMLKSDSEPSLRLNTNDLESMYNGKGDSLTRTDWVNHEPYTITVIEKNINDKSGSNLTKKTVGLPIEDDLVDYSKLTATLEDQFKYLNGSDFIPYDEKTGVGSYVMEYDGKGKSVVNPSTGKPEIPIPTNMGLKSLPIVNEILKEGTTDPETNLEIWNSGKRQVLYFEYDLPIKKTNTSSGSTIDREIEGLEETVATYAEKSDVQLYDDNGGMVDDRKLGPDSYWYTDEAMTLDGTKYYRVATNQWAKANDVYLYYQNTSKVRVNSGTLGQLVTDTGKVVTDRLLQPLSNWYTDKYIYLNNVKYYRVATNEFISADQLTEY</sequence>
<dbReference type="SUPFAM" id="SSF52047">
    <property type="entry name" value="RNI-like"/>
    <property type="match status" value="1"/>
</dbReference>
<evidence type="ECO:0000313" key="3">
    <source>
        <dbReference type="Proteomes" id="UP001596288"/>
    </source>
</evidence>
<name>A0ABW1RMX9_9LACO</name>
<dbReference type="EMBL" id="JBHSSF010000031">
    <property type="protein sequence ID" value="MFC6177430.1"/>
    <property type="molecule type" value="Genomic_DNA"/>
</dbReference>
<dbReference type="InterPro" id="IPR032675">
    <property type="entry name" value="LRR_dom_sf"/>
</dbReference>
<dbReference type="InterPro" id="IPR005046">
    <property type="entry name" value="DUF285"/>
</dbReference>
<protein>
    <submittedName>
        <fullName evidence="2">BspA family leucine-rich repeat surface protein</fullName>
    </submittedName>
</protein>
<reference evidence="3" key="1">
    <citation type="journal article" date="2019" name="Int. J. Syst. Evol. Microbiol.">
        <title>The Global Catalogue of Microorganisms (GCM) 10K type strain sequencing project: providing services to taxonomists for standard genome sequencing and annotation.</title>
        <authorList>
            <consortium name="The Broad Institute Genomics Platform"/>
            <consortium name="The Broad Institute Genome Sequencing Center for Infectious Disease"/>
            <person name="Wu L."/>
            <person name="Ma J."/>
        </authorList>
    </citation>
    <scope>NUCLEOTIDE SEQUENCE [LARGE SCALE GENOMIC DNA]</scope>
    <source>
        <strain evidence="3">CCM 8927</strain>
    </source>
</reference>
<evidence type="ECO:0000256" key="1">
    <source>
        <dbReference type="SAM" id="MobiDB-lite"/>
    </source>
</evidence>
<comment type="caution">
    <text evidence="2">The sequence shown here is derived from an EMBL/GenBank/DDBJ whole genome shotgun (WGS) entry which is preliminary data.</text>
</comment>
<feature type="compositionally biased region" description="Polar residues" evidence="1">
    <location>
        <begin position="126"/>
        <end position="145"/>
    </location>
</feature>
<dbReference type="Pfam" id="PF03382">
    <property type="entry name" value="DUF285"/>
    <property type="match status" value="1"/>
</dbReference>
<feature type="region of interest" description="Disordered" evidence="1">
    <location>
        <begin position="117"/>
        <end position="163"/>
    </location>
</feature>
<organism evidence="2 3">
    <name type="scientific">Companilactobacillus huachuanensis</name>
    <dbReference type="NCBI Taxonomy" id="2559914"/>
    <lineage>
        <taxon>Bacteria</taxon>
        <taxon>Bacillati</taxon>
        <taxon>Bacillota</taxon>
        <taxon>Bacilli</taxon>
        <taxon>Lactobacillales</taxon>
        <taxon>Lactobacillaceae</taxon>
        <taxon>Companilactobacillus</taxon>
    </lineage>
</organism>
<proteinExistence type="predicted"/>
<feature type="compositionally biased region" description="Polar residues" evidence="1">
    <location>
        <begin position="57"/>
        <end position="69"/>
    </location>
</feature>
<accession>A0ABW1RMX9</accession>
<dbReference type="Gene3D" id="3.80.10.10">
    <property type="entry name" value="Ribonuclease Inhibitor"/>
    <property type="match status" value="1"/>
</dbReference>
<dbReference type="Proteomes" id="UP001596288">
    <property type="component" value="Unassembled WGS sequence"/>
</dbReference>